<evidence type="ECO:0000256" key="4">
    <source>
        <dbReference type="ARBA" id="ARBA00022692"/>
    </source>
</evidence>
<evidence type="ECO:0000313" key="10">
    <source>
        <dbReference type="Proteomes" id="UP000294881"/>
    </source>
</evidence>
<feature type="transmembrane region" description="Helical" evidence="7">
    <location>
        <begin position="130"/>
        <end position="149"/>
    </location>
</feature>
<organism evidence="9 10">
    <name type="scientific">Camelimonas lactis</name>
    <dbReference type="NCBI Taxonomy" id="659006"/>
    <lineage>
        <taxon>Bacteria</taxon>
        <taxon>Pseudomonadati</taxon>
        <taxon>Pseudomonadota</taxon>
        <taxon>Alphaproteobacteria</taxon>
        <taxon>Hyphomicrobiales</taxon>
        <taxon>Chelatococcaceae</taxon>
        <taxon>Camelimonas</taxon>
    </lineage>
</organism>
<dbReference type="InterPro" id="IPR035906">
    <property type="entry name" value="MetI-like_sf"/>
</dbReference>
<evidence type="ECO:0000256" key="5">
    <source>
        <dbReference type="ARBA" id="ARBA00022989"/>
    </source>
</evidence>
<feature type="transmembrane region" description="Helical" evidence="7">
    <location>
        <begin position="12"/>
        <end position="29"/>
    </location>
</feature>
<keyword evidence="6 7" id="KW-0472">Membrane</keyword>
<evidence type="ECO:0000256" key="1">
    <source>
        <dbReference type="ARBA" id="ARBA00004651"/>
    </source>
</evidence>
<dbReference type="GO" id="GO:0005886">
    <property type="term" value="C:plasma membrane"/>
    <property type="evidence" value="ECO:0007669"/>
    <property type="project" value="UniProtKB-SubCell"/>
</dbReference>
<comment type="similarity">
    <text evidence="7">Belongs to the binding-protein-dependent transport system permease family.</text>
</comment>
<keyword evidence="4 7" id="KW-0812">Transmembrane</keyword>
<dbReference type="CDD" id="cd06261">
    <property type="entry name" value="TM_PBP2"/>
    <property type="match status" value="1"/>
</dbReference>
<accession>A0A4R2GRN6</accession>
<dbReference type="EMBL" id="SLWL01000008">
    <property type="protein sequence ID" value="TCO12784.1"/>
    <property type="molecule type" value="Genomic_DNA"/>
</dbReference>
<evidence type="ECO:0000256" key="3">
    <source>
        <dbReference type="ARBA" id="ARBA00022475"/>
    </source>
</evidence>
<comment type="caution">
    <text evidence="9">The sequence shown here is derived from an EMBL/GenBank/DDBJ whole genome shotgun (WGS) entry which is preliminary data.</text>
</comment>
<feature type="domain" description="ABC transmembrane type-1" evidence="8">
    <location>
        <begin position="60"/>
        <end position="244"/>
    </location>
</feature>
<dbReference type="PROSITE" id="PS50928">
    <property type="entry name" value="ABC_TM1"/>
    <property type="match status" value="1"/>
</dbReference>
<evidence type="ECO:0000313" key="9">
    <source>
        <dbReference type="EMBL" id="TCO12784.1"/>
    </source>
</evidence>
<keyword evidence="5 7" id="KW-1133">Transmembrane helix</keyword>
<evidence type="ECO:0000256" key="7">
    <source>
        <dbReference type="RuleBase" id="RU363032"/>
    </source>
</evidence>
<feature type="transmembrane region" description="Helical" evidence="7">
    <location>
        <begin position="226"/>
        <end position="247"/>
    </location>
</feature>
<reference evidence="9 10" key="1">
    <citation type="submission" date="2019-03" db="EMBL/GenBank/DDBJ databases">
        <title>Genomic Encyclopedia of Type Strains, Phase IV (KMG-IV): sequencing the most valuable type-strain genomes for metagenomic binning, comparative biology and taxonomic classification.</title>
        <authorList>
            <person name="Goeker M."/>
        </authorList>
    </citation>
    <scope>NUCLEOTIDE SEQUENCE [LARGE SCALE GENOMIC DNA]</scope>
    <source>
        <strain evidence="9 10">DSM 22958</strain>
    </source>
</reference>
<dbReference type="OrthoDB" id="8138334at2"/>
<evidence type="ECO:0000259" key="8">
    <source>
        <dbReference type="PROSITE" id="PS50928"/>
    </source>
</evidence>
<keyword evidence="3" id="KW-1003">Cell membrane</keyword>
<dbReference type="PANTHER" id="PTHR30151:SF20">
    <property type="entry name" value="ABC TRANSPORTER PERMEASE PROTEIN HI_0355-RELATED"/>
    <property type="match status" value="1"/>
</dbReference>
<gene>
    <name evidence="9" type="ORF">EV666_108107</name>
</gene>
<feature type="transmembrane region" description="Helical" evidence="7">
    <location>
        <begin position="102"/>
        <end position="124"/>
    </location>
</feature>
<dbReference type="GO" id="GO:0055085">
    <property type="term" value="P:transmembrane transport"/>
    <property type="evidence" value="ECO:0007669"/>
    <property type="project" value="InterPro"/>
</dbReference>
<dbReference type="PANTHER" id="PTHR30151">
    <property type="entry name" value="ALKANE SULFONATE ABC TRANSPORTER-RELATED, MEMBRANE SUBUNIT"/>
    <property type="match status" value="1"/>
</dbReference>
<name>A0A4R2GRN6_9HYPH</name>
<dbReference type="InterPro" id="IPR000515">
    <property type="entry name" value="MetI-like"/>
</dbReference>
<keyword evidence="2 7" id="KW-0813">Transport</keyword>
<feature type="transmembrane region" description="Helical" evidence="7">
    <location>
        <begin position="170"/>
        <end position="196"/>
    </location>
</feature>
<keyword evidence="10" id="KW-1185">Reference proteome</keyword>
<dbReference type="RefSeq" id="WP_132007192.1">
    <property type="nucleotide sequence ID" value="NZ_JBHUNN010000001.1"/>
</dbReference>
<feature type="transmembrane region" description="Helical" evidence="7">
    <location>
        <begin position="66"/>
        <end position="90"/>
    </location>
</feature>
<protein>
    <submittedName>
        <fullName evidence="9">NitT/TauT family transport system permease protein</fullName>
    </submittedName>
</protein>
<dbReference type="SUPFAM" id="SSF161098">
    <property type="entry name" value="MetI-like"/>
    <property type="match status" value="1"/>
</dbReference>
<proteinExistence type="inferred from homology"/>
<sequence length="255" mass="27242">MSKPFRITRARVPGHVVFIVALVALWEFLGARGVIDPTFAGRPSGIASYLWRGFITDRNLWNDLSYTLAAAAIAFVGGSLTAILAGLLFTMLPGLHRACEPYLSLLNAMPRIALVPLFLLWFGLGIGSKIAVAVSLTFFIVLAATVAGIRGVNSDHLVLSRALGATPGQIFFKVTLPSAVPVIFSGLRLGLVYALLGVVGAELIAAEHGLGQVLAYLQSTFDMDGVMALLLLLALLGLSITVAMNWIEKKLLVWQ</sequence>
<dbReference type="Proteomes" id="UP000294881">
    <property type="component" value="Unassembled WGS sequence"/>
</dbReference>
<dbReference type="AlphaFoldDB" id="A0A4R2GRN6"/>
<dbReference type="Gene3D" id="1.10.3720.10">
    <property type="entry name" value="MetI-like"/>
    <property type="match status" value="1"/>
</dbReference>
<evidence type="ECO:0000256" key="6">
    <source>
        <dbReference type="ARBA" id="ARBA00023136"/>
    </source>
</evidence>
<evidence type="ECO:0000256" key="2">
    <source>
        <dbReference type="ARBA" id="ARBA00022448"/>
    </source>
</evidence>
<dbReference type="Pfam" id="PF00528">
    <property type="entry name" value="BPD_transp_1"/>
    <property type="match status" value="1"/>
</dbReference>
<comment type="subcellular location">
    <subcellularLocation>
        <location evidence="1 7">Cell membrane</location>
        <topology evidence="1 7">Multi-pass membrane protein</topology>
    </subcellularLocation>
</comment>